<dbReference type="InterPro" id="IPR012337">
    <property type="entry name" value="RNaseH-like_sf"/>
</dbReference>
<organism evidence="1 2">
    <name type="scientific">Caerostris darwini</name>
    <dbReference type="NCBI Taxonomy" id="1538125"/>
    <lineage>
        <taxon>Eukaryota</taxon>
        <taxon>Metazoa</taxon>
        <taxon>Ecdysozoa</taxon>
        <taxon>Arthropoda</taxon>
        <taxon>Chelicerata</taxon>
        <taxon>Arachnida</taxon>
        <taxon>Araneae</taxon>
        <taxon>Araneomorphae</taxon>
        <taxon>Entelegynae</taxon>
        <taxon>Araneoidea</taxon>
        <taxon>Araneidae</taxon>
        <taxon>Caerostris</taxon>
    </lineage>
</organism>
<proteinExistence type="predicted"/>
<dbReference type="GO" id="GO:0003676">
    <property type="term" value="F:nucleic acid binding"/>
    <property type="evidence" value="ECO:0007669"/>
    <property type="project" value="InterPro"/>
</dbReference>
<dbReference type="InterPro" id="IPR036397">
    <property type="entry name" value="RNaseH_sf"/>
</dbReference>
<dbReference type="EMBL" id="BPLQ01010785">
    <property type="protein sequence ID" value="GIY53593.1"/>
    <property type="molecule type" value="Genomic_DNA"/>
</dbReference>
<accession>A0AAV4U783</accession>
<dbReference type="SUPFAM" id="SSF53098">
    <property type="entry name" value="Ribonuclease H-like"/>
    <property type="match status" value="1"/>
</dbReference>
<reference evidence="1 2" key="1">
    <citation type="submission" date="2021-06" db="EMBL/GenBank/DDBJ databases">
        <title>Caerostris darwini draft genome.</title>
        <authorList>
            <person name="Kono N."/>
            <person name="Arakawa K."/>
        </authorList>
    </citation>
    <scope>NUCLEOTIDE SEQUENCE [LARGE SCALE GENOMIC DNA]</scope>
</reference>
<evidence type="ECO:0008006" key="3">
    <source>
        <dbReference type="Google" id="ProtNLM"/>
    </source>
</evidence>
<dbReference type="AlphaFoldDB" id="A0AAV4U783"/>
<comment type="caution">
    <text evidence="1">The sequence shown here is derived from an EMBL/GenBank/DDBJ whole genome shotgun (WGS) entry which is preliminary data.</text>
</comment>
<sequence>MDTITATETELKMVTLATIGKRFPEQHWLHVYTDGSAIGADTNAVAGVYSRDFSLNRAVGANSTHFDFEVAAIHMALTDIADREEQNITIFIGLRHY</sequence>
<dbReference type="Proteomes" id="UP001054837">
    <property type="component" value="Unassembled WGS sequence"/>
</dbReference>
<dbReference type="Gene3D" id="3.30.420.10">
    <property type="entry name" value="Ribonuclease H-like superfamily/Ribonuclease H"/>
    <property type="match status" value="1"/>
</dbReference>
<evidence type="ECO:0000313" key="2">
    <source>
        <dbReference type="Proteomes" id="UP001054837"/>
    </source>
</evidence>
<keyword evidence="2" id="KW-1185">Reference proteome</keyword>
<gene>
    <name evidence="1" type="ORF">CDAR_58291</name>
</gene>
<name>A0AAV4U783_9ARAC</name>
<evidence type="ECO:0000313" key="1">
    <source>
        <dbReference type="EMBL" id="GIY53593.1"/>
    </source>
</evidence>
<protein>
    <recommendedName>
        <fullName evidence="3">RNase H type-1 domain-containing protein</fullName>
    </recommendedName>
</protein>